<feature type="transmembrane region" description="Helical" evidence="1">
    <location>
        <begin position="161"/>
        <end position="179"/>
    </location>
</feature>
<keyword evidence="1" id="KW-0812">Transmembrane</keyword>
<comment type="caution">
    <text evidence="3">The sequence shown here is derived from an EMBL/GenBank/DDBJ whole genome shotgun (WGS) entry which is preliminary data.</text>
</comment>
<feature type="transmembrane region" description="Helical" evidence="1">
    <location>
        <begin position="105"/>
        <end position="124"/>
    </location>
</feature>
<proteinExistence type="predicted"/>
<protein>
    <submittedName>
        <fullName evidence="3">Uncharacterized protein</fullName>
    </submittedName>
</protein>
<evidence type="ECO:0000313" key="4">
    <source>
        <dbReference type="Proteomes" id="UP000447574"/>
    </source>
</evidence>
<gene>
    <name evidence="2" type="ORF">GHO37_03050</name>
    <name evidence="3" type="ORF">GHO39_11095</name>
</gene>
<accession>A0A7X2C3Y7</accession>
<evidence type="ECO:0000313" key="5">
    <source>
        <dbReference type="Proteomes" id="UP000489190"/>
    </source>
</evidence>
<evidence type="ECO:0000313" key="2">
    <source>
        <dbReference type="EMBL" id="MQT73285.1"/>
    </source>
</evidence>
<sequence>MKMHIESEVKRAEALVERYMGLLPDSIDLFNFNADALRKAPADFGRAIAALRRLAGKSNPSQVDAAYAVNVVDLIALLAHRPKLPAPIQKLWAVEEGIRNAGGLWTLKHLVTIALAFAGVLVGGTKTLSFGYEIFAYIALALIVASGALHLTHSKNAGTKVPVYTIGGLIAFCVLNALFAPSVGFLVLLVCAIAFMAGSFLGMFTDGKSSSTGAEFYPEAYQPVEALRTEEPNPYWVTVGNDMSEPIDNLK</sequence>
<dbReference type="RefSeq" id="WP_153328334.1">
    <property type="nucleotide sequence ID" value="NZ_WIWF01000007.1"/>
</dbReference>
<reference evidence="4 5" key="1">
    <citation type="submission" date="2019-10" db="EMBL/GenBank/DDBJ databases">
        <title>Evaluation of single-gene subtyping targets for Pseudomonas.</title>
        <authorList>
            <person name="Reichler S.J."/>
            <person name="Orsi R.H."/>
            <person name="Wiedmann M."/>
            <person name="Martin N.H."/>
            <person name="Murphy S.I."/>
        </authorList>
    </citation>
    <scope>NUCLEOTIDE SEQUENCE [LARGE SCALE GENOMIC DNA]</scope>
    <source>
        <strain evidence="2 4">FSL R10-2932</strain>
        <strain evidence="3 5">FSL R10-3254</strain>
    </source>
</reference>
<dbReference type="Proteomes" id="UP000489190">
    <property type="component" value="Unassembled WGS sequence"/>
</dbReference>
<dbReference type="EMBL" id="WIWF01000007">
    <property type="protein sequence ID" value="MQT73285.1"/>
    <property type="molecule type" value="Genomic_DNA"/>
</dbReference>
<feature type="transmembrane region" description="Helical" evidence="1">
    <location>
        <begin position="185"/>
        <end position="204"/>
    </location>
</feature>
<evidence type="ECO:0000313" key="3">
    <source>
        <dbReference type="EMBL" id="MQT89677.1"/>
    </source>
</evidence>
<keyword evidence="1" id="KW-0472">Membrane</keyword>
<dbReference type="AlphaFoldDB" id="A0A7X2C3Y7"/>
<name>A0A7X2C3Y7_9PSED</name>
<organism evidence="3 5">
    <name type="scientific">Pseudomonas helleri</name>
    <dbReference type="NCBI Taxonomy" id="1608996"/>
    <lineage>
        <taxon>Bacteria</taxon>
        <taxon>Pseudomonadati</taxon>
        <taxon>Pseudomonadota</taxon>
        <taxon>Gammaproteobacteria</taxon>
        <taxon>Pseudomonadales</taxon>
        <taxon>Pseudomonadaceae</taxon>
        <taxon>Pseudomonas</taxon>
    </lineage>
</organism>
<dbReference type="Proteomes" id="UP000447574">
    <property type="component" value="Unassembled WGS sequence"/>
</dbReference>
<feature type="transmembrane region" description="Helical" evidence="1">
    <location>
        <begin position="130"/>
        <end position="149"/>
    </location>
</feature>
<evidence type="ECO:0000256" key="1">
    <source>
        <dbReference type="SAM" id="Phobius"/>
    </source>
</evidence>
<dbReference type="EMBL" id="WIWI01000025">
    <property type="protein sequence ID" value="MQT89677.1"/>
    <property type="molecule type" value="Genomic_DNA"/>
</dbReference>
<keyword evidence="1" id="KW-1133">Transmembrane helix</keyword>